<keyword evidence="1" id="KW-0812">Transmembrane</keyword>
<protein>
    <submittedName>
        <fullName evidence="3">Uncharacterized protein</fullName>
    </submittedName>
</protein>
<evidence type="ECO:0000256" key="2">
    <source>
        <dbReference type="SAM" id="SignalP"/>
    </source>
</evidence>
<keyword evidence="1" id="KW-1133">Transmembrane helix</keyword>
<feature type="chain" id="PRO_5025607393" evidence="2">
    <location>
        <begin position="21"/>
        <end position="349"/>
    </location>
</feature>
<dbReference type="EMBL" id="MU004394">
    <property type="protein sequence ID" value="KAF2652779.1"/>
    <property type="molecule type" value="Genomic_DNA"/>
</dbReference>
<evidence type="ECO:0000313" key="3">
    <source>
        <dbReference type="EMBL" id="KAF2652779.1"/>
    </source>
</evidence>
<reference evidence="3" key="1">
    <citation type="journal article" date="2020" name="Stud. Mycol.">
        <title>101 Dothideomycetes genomes: a test case for predicting lifestyles and emergence of pathogens.</title>
        <authorList>
            <person name="Haridas S."/>
            <person name="Albert R."/>
            <person name="Binder M."/>
            <person name="Bloem J."/>
            <person name="Labutti K."/>
            <person name="Salamov A."/>
            <person name="Andreopoulos B."/>
            <person name="Baker S."/>
            <person name="Barry K."/>
            <person name="Bills G."/>
            <person name="Bluhm B."/>
            <person name="Cannon C."/>
            <person name="Castanera R."/>
            <person name="Culley D."/>
            <person name="Daum C."/>
            <person name="Ezra D."/>
            <person name="Gonzalez J."/>
            <person name="Henrissat B."/>
            <person name="Kuo A."/>
            <person name="Liang C."/>
            <person name="Lipzen A."/>
            <person name="Lutzoni F."/>
            <person name="Magnuson J."/>
            <person name="Mondo S."/>
            <person name="Nolan M."/>
            <person name="Ohm R."/>
            <person name="Pangilinan J."/>
            <person name="Park H.-J."/>
            <person name="Ramirez L."/>
            <person name="Alfaro M."/>
            <person name="Sun H."/>
            <person name="Tritt A."/>
            <person name="Yoshinaga Y."/>
            <person name="Zwiers L.-H."/>
            <person name="Turgeon B."/>
            <person name="Goodwin S."/>
            <person name="Spatafora J."/>
            <person name="Crous P."/>
            <person name="Grigoriev I."/>
        </authorList>
    </citation>
    <scope>NUCLEOTIDE SEQUENCE</scope>
    <source>
        <strain evidence="3">CBS 122681</strain>
    </source>
</reference>
<feature type="transmembrane region" description="Helical" evidence="1">
    <location>
        <begin position="267"/>
        <end position="292"/>
    </location>
</feature>
<keyword evidence="2" id="KW-0732">Signal</keyword>
<dbReference type="Proteomes" id="UP000799324">
    <property type="component" value="Unassembled WGS sequence"/>
</dbReference>
<dbReference type="AlphaFoldDB" id="A0A6A6SYE4"/>
<keyword evidence="1" id="KW-0472">Membrane</keyword>
<gene>
    <name evidence="3" type="ORF">K491DRAFT_604169</name>
</gene>
<keyword evidence="4" id="KW-1185">Reference proteome</keyword>
<feature type="signal peptide" evidence="2">
    <location>
        <begin position="1"/>
        <end position="20"/>
    </location>
</feature>
<evidence type="ECO:0000313" key="4">
    <source>
        <dbReference type="Proteomes" id="UP000799324"/>
    </source>
</evidence>
<accession>A0A6A6SYE4</accession>
<name>A0A6A6SYE4_9PLEO</name>
<proteinExistence type="predicted"/>
<dbReference type="OrthoDB" id="3791536at2759"/>
<evidence type="ECO:0000256" key="1">
    <source>
        <dbReference type="SAM" id="Phobius"/>
    </source>
</evidence>
<sequence length="349" mass="38044">MILRYLLPVAVLPLWHVTLAGVAPEITWVEEGYNLIAKLPCHGCPFLYQDTSKGEQEPWSERSDDNALLLNISIPYTTPSISINTIPIYPHLSTLHTIHAIQVVQDISPDSLNTLIATNQLEVSHEPASGGAGAGASAVFGLSYRSTLRQITGSAALLFHFDVFALHSEILDPPLAFKMESREQKVVEVVLLQRPILSAFEYPGFEIVRAELVPRSEITSTSNAKSKEQGLVTMHYSDWDHHGRKGTLAHRISSYGQALEDFLDTGVWALFAFLGAVIALFVGVCLLCIFGADWCCPDEYERAQSGKRRGGASGNGQGGAGRLMQMQFKTPEELGLLGRGKVVGVGKSD</sequence>
<organism evidence="3 4">
    <name type="scientific">Lophiostoma macrostomum CBS 122681</name>
    <dbReference type="NCBI Taxonomy" id="1314788"/>
    <lineage>
        <taxon>Eukaryota</taxon>
        <taxon>Fungi</taxon>
        <taxon>Dikarya</taxon>
        <taxon>Ascomycota</taxon>
        <taxon>Pezizomycotina</taxon>
        <taxon>Dothideomycetes</taxon>
        <taxon>Pleosporomycetidae</taxon>
        <taxon>Pleosporales</taxon>
        <taxon>Lophiostomataceae</taxon>
        <taxon>Lophiostoma</taxon>
    </lineage>
</organism>